<dbReference type="RefSeq" id="WP_146514921.1">
    <property type="nucleotide sequence ID" value="NZ_SJPI01000001.1"/>
</dbReference>
<sequence precursor="true">MNPLRILAIFAMLMPVLANAADPTVRTDQTFTIITKIYANQAKAPAAHHRLLFDSGVIYDLDQVDPDRVAIYDPAAKDVTLLDLEKKIQTRLSTDELVAITAGAKAAATTPELREHLGLDAKVVDSVRVEGYAISFAGIEYDVSVQTPRHRWMATDFGRFSDLATRLNLVRREGVIPFARMTLGSHIAAAGEIPLETRLKITRGQQTSSFTSTATIGTLSEEDRKTIEDLRGRLALYRQVPISEL</sequence>
<dbReference type="OrthoDB" id="249646at2"/>
<dbReference type="AlphaFoldDB" id="A0A5C5WW88"/>
<accession>A0A5C5WW88</accession>
<evidence type="ECO:0000256" key="1">
    <source>
        <dbReference type="SAM" id="SignalP"/>
    </source>
</evidence>
<feature type="chain" id="PRO_5022699533" description="DUF4412 domain-containing protein" evidence="1">
    <location>
        <begin position="21"/>
        <end position="245"/>
    </location>
</feature>
<evidence type="ECO:0008006" key="4">
    <source>
        <dbReference type="Google" id="ProtNLM"/>
    </source>
</evidence>
<evidence type="ECO:0000313" key="3">
    <source>
        <dbReference type="Proteomes" id="UP000316598"/>
    </source>
</evidence>
<evidence type="ECO:0000313" key="2">
    <source>
        <dbReference type="EMBL" id="TWT54966.1"/>
    </source>
</evidence>
<reference evidence="2 3" key="1">
    <citation type="submission" date="2019-02" db="EMBL/GenBank/DDBJ databases">
        <title>Deep-cultivation of Planctomycetes and their phenomic and genomic characterization uncovers novel biology.</title>
        <authorList>
            <person name="Wiegand S."/>
            <person name="Jogler M."/>
            <person name="Boedeker C."/>
            <person name="Pinto D."/>
            <person name="Vollmers J."/>
            <person name="Rivas-Marin E."/>
            <person name="Kohn T."/>
            <person name="Peeters S.H."/>
            <person name="Heuer A."/>
            <person name="Rast P."/>
            <person name="Oberbeckmann S."/>
            <person name="Bunk B."/>
            <person name="Jeske O."/>
            <person name="Meyerdierks A."/>
            <person name="Storesund J.E."/>
            <person name="Kallscheuer N."/>
            <person name="Luecker S."/>
            <person name="Lage O.M."/>
            <person name="Pohl T."/>
            <person name="Merkel B.J."/>
            <person name="Hornburger P."/>
            <person name="Mueller R.-W."/>
            <person name="Bruemmer F."/>
            <person name="Labrenz M."/>
            <person name="Spormann A.M."/>
            <person name="Op Den Camp H."/>
            <person name="Overmann J."/>
            <person name="Amann R."/>
            <person name="Jetten M.S.M."/>
            <person name="Mascher T."/>
            <person name="Medema M.H."/>
            <person name="Devos D.P."/>
            <person name="Kaster A.-K."/>
            <person name="Ovreas L."/>
            <person name="Rohde M."/>
            <person name="Galperin M.Y."/>
            <person name="Jogler C."/>
        </authorList>
    </citation>
    <scope>NUCLEOTIDE SEQUENCE [LARGE SCALE GENOMIC DNA]</scope>
    <source>
        <strain evidence="2 3">Pla22</strain>
    </source>
</reference>
<name>A0A5C5WW88_9BACT</name>
<keyword evidence="3" id="KW-1185">Reference proteome</keyword>
<organism evidence="2 3">
    <name type="scientific">Rubripirellula amarantea</name>
    <dbReference type="NCBI Taxonomy" id="2527999"/>
    <lineage>
        <taxon>Bacteria</taxon>
        <taxon>Pseudomonadati</taxon>
        <taxon>Planctomycetota</taxon>
        <taxon>Planctomycetia</taxon>
        <taxon>Pirellulales</taxon>
        <taxon>Pirellulaceae</taxon>
        <taxon>Rubripirellula</taxon>
    </lineage>
</organism>
<proteinExistence type="predicted"/>
<feature type="signal peptide" evidence="1">
    <location>
        <begin position="1"/>
        <end position="20"/>
    </location>
</feature>
<gene>
    <name evidence="2" type="ORF">Pla22_26200</name>
</gene>
<keyword evidence="1" id="KW-0732">Signal</keyword>
<protein>
    <recommendedName>
        <fullName evidence="4">DUF4412 domain-containing protein</fullName>
    </recommendedName>
</protein>
<comment type="caution">
    <text evidence="2">The sequence shown here is derived from an EMBL/GenBank/DDBJ whole genome shotgun (WGS) entry which is preliminary data.</text>
</comment>
<dbReference type="Proteomes" id="UP000316598">
    <property type="component" value="Unassembled WGS sequence"/>
</dbReference>
<dbReference type="EMBL" id="SJPI01000001">
    <property type="protein sequence ID" value="TWT54966.1"/>
    <property type="molecule type" value="Genomic_DNA"/>
</dbReference>